<evidence type="ECO:0000313" key="1">
    <source>
        <dbReference type="EMBL" id="MDA5622698.1"/>
    </source>
</evidence>
<sequence length="75" mass="8829">MKVINKKLTTHGIALIAQLHCEQSRAYTTMCEQYYIALEKGELDKAKAIYSKIVEQQQKLVKSWFEMKTGEYQWN</sequence>
<dbReference type="AlphaFoldDB" id="A0A9X3ZKV5"/>
<comment type="caution">
    <text evidence="1">The sequence shown here is derived from an EMBL/GenBank/DDBJ whole genome shotgun (WGS) entry which is preliminary data.</text>
</comment>
<dbReference type="RefSeq" id="WP_195188864.1">
    <property type="nucleotide sequence ID" value="NZ_JADMLJ010000004.1"/>
</dbReference>
<dbReference type="EMBL" id="JANJHC010000006">
    <property type="protein sequence ID" value="MDA5622698.1"/>
    <property type="molecule type" value="Genomic_DNA"/>
</dbReference>
<name>A0A9X3ZKV5_PASMD</name>
<protein>
    <submittedName>
        <fullName evidence="1">Uncharacterized protein</fullName>
    </submittedName>
</protein>
<accession>A0A9X3ZKV5</accession>
<evidence type="ECO:0000313" key="2">
    <source>
        <dbReference type="Proteomes" id="UP001145481"/>
    </source>
</evidence>
<gene>
    <name evidence="1" type="ORF">NM948_03935</name>
</gene>
<organism evidence="1 2">
    <name type="scientific">Pasteurella multocida</name>
    <dbReference type="NCBI Taxonomy" id="747"/>
    <lineage>
        <taxon>Bacteria</taxon>
        <taxon>Pseudomonadati</taxon>
        <taxon>Pseudomonadota</taxon>
        <taxon>Gammaproteobacteria</taxon>
        <taxon>Pasteurellales</taxon>
        <taxon>Pasteurellaceae</taxon>
        <taxon>Pasteurella</taxon>
    </lineage>
</organism>
<proteinExistence type="predicted"/>
<reference evidence="1" key="1">
    <citation type="submission" date="2022-07" db="EMBL/GenBank/DDBJ databases">
        <title>Genome-based characterization of novel serogroup A variants of Pasteurella multocida.</title>
        <authorList>
            <person name="Prajapati A."/>
            <person name="Yogisharadhya R."/>
            <person name="Mohanty N."/>
            <person name="Chanda M."/>
            <person name="Mendem S.K."/>
            <person name="Siddaramappa S."/>
            <person name="Shivachandra S.B."/>
        </authorList>
    </citation>
    <scope>NUCLEOTIDE SEQUENCE</scope>
    <source>
        <strain evidence="1">NIVEDIPm19</strain>
    </source>
</reference>
<dbReference type="Proteomes" id="UP001145481">
    <property type="component" value="Unassembled WGS sequence"/>
</dbReference>